<comment type="caution">
    <text evidence="1">The sequence shown here is derived from an EMBL/GenBank/DDBJ whole genome shotgun (WGS) entry which is preliminary data.</text>
</comment>
<evidence type="ECO:0000313" key="1">
    <source>
        <dbReference type="EMBL" id="RDI19547.1"/>
    </source>
</evidence>
<protein>
    <recommendedName>
        <fullName evidence="3">Flagellar protein FlgN</fullName>
    </recommendedName>
</protein>
<organism evidence="1 2">
    <name type="scientific">Pseudacidovorax intermedius</name>
    <dbReference type="NCBI Taxonomy" id="433924"/>
    <lineage>
        <taxon>Bacteria</taxon>
        <taxon>Pseudomonadati</taxon>
        <taxon>Pseudomonadota</taxon>
        <taxon>Betaproteobacteria</taxon>
        <taxon>Burkholderiales</taxon>
        <taxon>Comamonadaceae</taxon>
        <taxon>Pseudacidovorax</taxon>
    </lineage>
</organism>
<gene>
    <name evidence="1" type="ORF">DFR41_11254</name>
</gene>
<dbReference type="Proteomes" id="UP000255265">
    <property type="component" value="Unassembled WGS sequence"/>
</dbReference>
<dbReference type="STRING" id="433924.NS331_25140"/>
<keyword evidence="2" id="KW-1185">Reference proteome</keyword>
<dbReference type="EMBL" id="QQAV01000012">
    <property type="protein sequence ID" value="RDI19547.1"/>
    <property type="molecule type" value="Genomic_DNA"/>
</dbReference>
<reference evidence="1 2" key="1">
    <citation type="submission" date="2018-07" db="EMBL/GenBank/DDBJ databases">
        <title>Genomic Encyclopedia of Type Strains, Phase IV (KMG-IV): sequencing the most valuable type-strain genomes for metagenomic binning, comparative biology and taxonomic classification.</title>
        <authorList>
            <person name="Goeker M."/>
        </authorList>
    </citation>
    <scope>NUCLEOTIDE SEQUENCE [LARGE SCALE GENOMIC DNA]</scope>
    <source>
        <strain evidence="1 2">DSM 21352</strain>
    </source>
</reference>
<proteinExistence type="predicted"/>
<evidence type="ECO:0008006" key="3">
    <source>
        <dbReference type="Google" id="ProtNLM"/>
    </source>
</evidence>
<name>A0A370FA76_9BURK</name>
<dbReference type="OrthoDB" id="8903442at2"/>
<dbReference type="AlphaFoldDB" id="A0A370FA76"/>
<accession>A0A370FA76</accession>
<evidence type="ECO:0000313" key="2">
    <source>
        <dbReference type="Proteomes" id="UP000255265"/>
    </source>
</evidence>
<sequence length="133" mass="14259">MHAPLMIDTRESTEELLQEVERQLDAVDARLLEGDAPALEAACNGMRQVASGFSNVLESALSAEVFDADFRDRIEGVAQRLRVLRAGIARRAAAVERSLATLLGTQDTPTYGAVGQRSMFGAPAMRSAASGMH</sequence>
<dbReference type="RefSeq" id="WP_114804410.1">
    <property type="nucleotide sequence ID" value="NZ_QQAV01000012.1"/>
</dbReference>